<organism evidence="2">
    <name type="scientific">Perkinsus marinus (strain ATCC 50983 / TXsc)</name>
    <dbReference type="NCBI Taxonomy" id="423536"/>
    <lineage>
        <taxon>Eukaryota</taxon>
        <taxon>Sar</taxon>
        <taxon>Alveolata</taxon>
        <taxon>Perkinsozoa</taxon>
        <taxon>Perkinsea</taxon>
        <taxon>Perkinsida</taxon>
        <taxon>Perkinsidae</taxon>
        <taxon>Perkinsus</taxon>
    </lineage>
</organism>
<sequence>PARLYMRKDDSDNLPVIATVNLSALPLN</sequence>
<dbReference type="RefSeq" id="XP_002783567.1">
    <property type="nucleotide sequence ID" value="XM_002783521.1"/>
</dbReference>
<evidence type="ECO:0000313" key="2">
    <source>
        <dbReference type="Proteomes" id="UP000007800"/>
    </source>
</evidence>
<accession>C5KJM9</accession>
<name>C5KJM9_PERM5</name>
<dbReference type="InParanoid" id="C5KJM9"/>
<dbReference type="EMBL" id="GG673606">
    <property type="protein sequence ID" value="EER15363.1"/>
    <property type="molecule type" value="Genomic_DNA"/>
</dbReference>
<feature type="non-terminal residue" evidence="1">
    <location>
        <position position="1"/>
    </location>
</feature>
<proteinExistence type="predicted"/>
<gene>
    <name evidence="1" type="ORF">Pmar_PMAR001415</name>
</gene>
<evidence type="ECO:0000313" key="1">
    <source>
        <dbReference type="EMBL" id="EER15363.1"/>
    </source>
</evidence>
<keyword evidence="2" id="KW-1185">Reference proteome</keyword>
<dbReference type="Proteomes" id="UP000007800">
    <property type="component" value="Unassembled WGS sequence"/>
</dbReference>
<reference evidence="1 2" key="1">
    <citation type="submission" date="2008-07" db="EMBL/GenBank/DDBJ databases">
        <authorList>
            <person name="El-Sayed N."/>
            <person name="Caler E."/>
            <person name="Inman J."/>
            <person name="Amedeo P."/>
            <person name="Hass B."/>
            <person name="Wortman J."/>
        </authorList>
    </citation>
    <scope>NUCLEOTIDE SEQUENCE [LARGE SCALE GENOMIC DNA]</scope>
    <source>
        <strain evidence="2">ATCC 50983 / TXsc</strain>
    </source>
</reference>
<dbReference type="AlphaFoldDB" id="C5KJM9"/>
<protein>
    <submittedName>
        <fullName evidence="1">Uncharacterized protein</fullName>
    </submittedName>
</protein>
<dbReference type="GeneID" id="9046091"/>